<evidence type="ECO:0000256" key="5">
    <source>
        <dbReference type="ARBA" id="ARBA00022617"/>
    </source>
</evidence>
<keyword evidence="11 13" id="KW-0503">Monooxygenase</keyword>
<evidence type="ECO:0000256" key="1">
    <source>
        <dbReference type="ARBA" id="ARBA00001971"/>
    </source>
</evidence>
<dbReference type="PROSITE" id="PS00086">
    <property type="entry name" value="CYTOCHROME_P450"/>
    <property type="match status" value="1"/>
</dbReference>
<evidence type="ECO:0000256" key="9">
    <source>
        <dbReference type="ARBA" id="ARBA00023002"/>
    </source>
</evidence>
<dbReference type="Gene3D" id="1.10.630.10">
    <property type="entry name" value="Cytochrome P450"/>
    <property type="match status" value="1"/>
</dbReference>
<accession>A0ABM1M4B8</accession>
<dbReference type="InterPro" id="IPR002401">
    <property type="entry name" value="Cyt_P450_E_grp-I"/>
</dbReference>
<dbReference type="PANTHER" id="PTHR24292">
    <property type="entry name" value="CYTOCHROME P450"/>
    <property type="match status" value="1"/>
</dbReference>
<dbReference type="GeneID" id="108557422"/>
<dbReference type="Pfam" id="PF00067">
    <property type="entry name" value="p450"/>
    <property type="match status" value="1"/>
</dbReference>
<keyword evidence="9 13" id="KW-0560">Oxidoreductase</keyword>
<name>A0ABM1M4B8_NICVS</name>
<dbReference type="PANTHER" id="PTHR24292:SF103">
    <property type="entry name" value="CYTOCHROME P450 6BS1"/>
    <property type="match status" value="1"/>
</dbReference>
<protein>
    <submittedName>
        <fullName evidence="15">Probable cytochrome P450 6a13</fullName>
    </submittedName>
</protein>
<keyword evidence="12" id="KW-0472">Membrane</keyword>
<comment type="similarity">
    <text evidence="4 13">Belongs to the cytochrome P450 family.</text>
</comment>
<evidence type="ECO:0000313" key="15">
    <source>
        <dbReference type="RefSeq" id="XP_017769418.1"/>
    </source>
</evidence>
<evidence type="ECO:0000256" key="4">
    <source>
        <dbReference type="ARBA" id="ARBA00010617"/>
    </source>
</evidence>
<dbReference type="PRINTS" id="PR00463">
    <property type="entry name" value="EP450I"/>
</dbReference>
<reference evidence="15" key="1">
    <citation type="submission" date="2025-08" db="UniProtKB">
        <authorList>
            <consortium name="RefSeq"/>
        </authorList>
    </citation>
    <scope>IDENTIFICATION</scope>
    <source>
        <tissue evidence="15">Whole Larva</tissue>
    </source>
</reference>
<evidence type="ECO:0000256" key="3">
    <source>
        <dbReference type="ARBA" id="ARBA00004406"/>
    </source>
</evidence>
<keyword evidence="8" id="KW-0492">Microsome</keyword>
<evidence type="ECO:0000256" key="7">
    <source>
        <dbReference type="ARBA" id="ARBA00022824"/>
    </source>
</evidence>
<evidence type="ECO:0000256" key="2">
    <source>
        <dbReference type="ARBA" id="ARBA00004174"/>
    </source>
</evidence>
<evidence type="ECO:0000256" key="10">
    <source>
        <dbReference type="ARBA" id="ARBA00023004"/>
    </source>
</evidence>
<dbReference type="CDD" id="cd11056">
    <property type="entry name" value="CYP6-like"/>
    <property type="match status" value="1"/>
</dbReference>
<keyword evidence="6 13" id="KW-0479">Metal-binding</keyword>
<evidence type="ECO:0000256" key="12">
    <source>
        <dbReference type="ARBA" id="ARBA00023136"/>
    </source>
</evidence>
<organism evidence="14 15">
    <name type="scientific">Nicrophorus vespilloides</name>
    <name type="common">Boreal carrion beetle</name>
    <dbReference type="NCBI Taxonomy" id="110193"/>
    <lineage>
        <taxon>Eukaryota</taxon>
        <taxon>Metazoa</taxon>
        <taxon>Ecdysozoa</taxon>
        <taxon>Arthropoda</taxon>
        <taxon>Hexapoda</taxon>
        <taxon>Insecta</taxon>
        <taxon>Pterygota</taxon>
        <taxon>Neoptera</taxon>
        <taxon>Endopterygota</taxon>
        <taxon>Coleoptera</taxon>
        <taxon>Polyphaga</taxon>
        <taxon>Staphyliniformia</taxon>
        <taxon>Silphidae</taxon>
        <taxon>Nicrophorinae</taxon>
        <taxon>Nicrophorus</taxon>
    </lineage>
</organism>
<keyword evidence="7" id="KW-0256">Endoplasmic reticulum</keyword>
<dbReference type="InterPro" id="IPR036396">
    <property type="entry name" value="Cyt_P450_sf"/>
</dbReference>
<keyword evidence="14" id="KW-1185">Reference proteome</keyword>
<comment type="cofactor">
    <cofactor evidence="1">
        <name>heme</name>
        <dbReference type="ChEBI" id="CHEBI:30413"/>
    </cofactor>
</comment>
<dbReference type="InterPro" id="IPR017972">
    <property type="entry name" value="Cyt_P450_CS"/>
</dbReference>
<evidence type="ECO:0000313" key="14">
    <source>
        <dbReference type="Proteomes" id="UP000695000"/>
    </source>
</evidence>
<sequence length="492" mass="55948">MLVAAGALAFTALLLVYIYYKDAHRYWERRGVATFEPRFPFGNVFTIVFRKNSINDKVCELYRTMKAAGHRYAGLYFFSRKVLVILDPQLVKCVLSKDFSYFNDRGIHYDEINDPLSAHLFSLSGGKWKTLRTKLTPAFTAGKTKFMFEPMLHCTEQMATVIGEQLAISSTVEIKDILARFTTDVIGCCAFGIDCNSLSNPDAEFRRMGRRAFTQTPMDTLKMVVIRSFPQLAKIFQLGVFAKSVSDFFQSVVEDTVRYRKDNSVERNDFLQLLMQMMSKEGAEALTMNEAAAQAFIFFLAGFETTSTTISFALMEMSMNPTIRNQARSELLRVLEEHDNKITYETVSDLRYMESIVLESLRKYPPAPVFLRKCTKSYKIPDSDVIIEEGLSVLIPAMALHMDPEYHPDPEIFDPNRFANKLKDYAYIPFGDGPRICIGMRFAMVLAKLALAVILQRFDFELSAKTKLPLEMEKKGIVLAPIGGIWLEFSAA</sequence>
<evidence type="ECO:0000256" key="11">
    <source>
        <dbReference type="ARBA" id="ARBA00023033"/>
    </source>
</evidence>
<evidence type="ECO:0000256" key="6">
    <source>
        <dbReference type="ARBA" id="ARBA00022723"/>
    </source>
</evidence>
<keyword evidence="10 13" id="KW-0408">Iron</keyword>
<dbReference type="InterPro" id="IPR050476">
    <property type="entry name" value="Insect_CytP450_Detox"/>
</dbReference>
<dbReference type="SUPFAM" id="SSF48264">
    <property type="entry name" value="Cytochrome P450"/>
    <property type="match status" value="1"/>
</dbReference>
<evidence type="ECO:0000256" key="13">
    <source>
        <dbReference type="RuleBase" id="RU000461"/>
    </source>
</evidence>
<keyword evidence="5 13" id="KW-0349">Heme</keyword>
<dbReference type="RefSeq" id="XP_017769418.1">
    <property type="nucleotide sequence ID" value="XM_017913929.1"/>
</dbReference>
<dbReference type="InterPro" id="IPR001128">
    <property type="entry name" value="Cyt_P450"/>
</dbReference>
<proteinExistence type="inferred from homology"/>
<evidence type="ECO:0000256" key="8">
    <source>
        <dbReference type="ARBA" id="ARBA00022848"/>
    </source>
</evidence>
<dbReference type="PRINTS" id="PR00385">
    <property type="entry name" value="P450"/>
</dbReference>
<comment type="subcellular location">
    <subcellularLocation>
        <location evidence="3">Endoplasmic reticulum membrane</location>
        <topology evidence="3">Peripheral membrane protein</topology>
    </subcellularLocation>
    <subcellularLocation>
        <location evidence="2">Microsome membrane</location>
        <topology evidence="2">Peripheral membrane protein</topology>
    </subcellularLocation>
</comment>
<gene>
    <name evidence="15" type="primary">LOC108557422</name>
</gene>
<dbReference type="Proteomes" id="UP000695000">
    <property type="component" value="Unplaced"/>
</dbReference>